<evidence type="ECO:0000256" key="1">
    <source>
        <dbReference type="SAM" id="MobiDB-lite"/>
    </source>
</evidence>
<dbReference type="EMBL" id="CAJVPV010042838">
    <property type="protein sequence ID" value="CAG8764627.1"/>
    <property type="molecule type" value="Genomic_DNA"/>
</dbReference>
<comment type="caution">
    <text evidence="2">The sequence shown here is derived from an EMBL/GenBank/DDBJ whole genome shotgun (WGS) entry which is preliminary data.</text>
</comment>
<sequence length="67" mass="7699">CSLSPPESPHGYFPESCESINPLLSRPVPWYNNNDETKSRKFNGKTEDMDLDHTFYGHDLSISQGRR</sequence>
<feature type="non-terminal residue" evidence="2">
    <location>
        <position position="67"/>
    </location>
</feature>
<evidence type="ECO:0000313" key="3">
    <source>
        <dbReference type="Proteomes" id="UP000789342"/>
    </source>
</evidence>
<accession>A0A9N9NVM8</accession>
<dbReference type="AlphaFoldDB" id="A0A9N9NVM8"/>
<evidence type="ECO:0000313" key="2">
    <source>
        <dbReference type="EMBL" id="CAG8764627.1"/>
    </source>
</evidence>
<dbReference type="Proteomes" id="UP000789342">
    <property type="component" value="Unassembled WGS sequence"/>
</dbReference>
<proteinExistence type="predicted"/>
<keyword evidence="3" id="KW-1185">Reference proteome</keyword>
<protein>
    <submittedName>
        <fullName evidence="2">13391_t:CDS:1</fullName>
    </submittedName>
</protein>
<feature type="compositionally biased region" description="Basic and acidic residues" evidence="1">
    <location>
        <begin position="35"/>
        <end position="48"/>
    </location>
</feature>
<feature type="region of interest" description="Disordered" evidence="1">
    <location>
        <begin position="28"/>
        <end position="48"/>
    </location>
</feature>
<feature type="non-terminal residue" evidence="2">
    <location>
        <position position="1"/>
    </location>
</feature>
<reference evidence="2" key="1">
    <citation type="submission" date="2021-06" db="EMBL/GenBank/DDBJ databases">
        <authorList>
            <person name="Kallberg Y."/>
            <person name="Tangrot J."/>
            <person name="Rosling A."/>
        </authorList>
    </citation>
    <scope>NUCLEOTIDE SEQUENCE</scope>
    <source>
        <strain evidence="2">CL551</strain>
    </source>
</reference>
<gene>
    <name evidence="2" type="ORF">AMORRO_LOCUS16169</name>
</gene>
<name>A0A9N9NVM8_9GLOM</name>
<organism evidence="2 3">
    <name type="scientific">Acaulospora morrowiae</name>
    <dbReference type="NCBI Taxonomy" id="94023"/>
    <lineage>
        <taxon>Eukaryota</taxon>
        <taxon>Fungi</taxon>
        <taxon>Fungi incertae sedis</taxon>
        <taxon>Mucoromycota</taxon>
        <taxon>Glomeromycotina</taxon>
        <taxon>Glomeromycetes</taxon>
        <taxon>Diversisporales</taxon>
        <taxon>Acaulosporaceae</taxon>
        <taxon>Acaulospora</taxon>
    </lineage>
</organism>